<organism evidence="4 8">
    <name type="scientific">Aeromonas veronii</name>
    <dbReference type="NCBI Taxonomy" id="654"/>
    <lineage>
        <taxon>Bacteria</taxon>
        <taxon>Pseudomonadati</taxon>
        <taxon>Pseudomonadota</taxon>
        <taxon>Gammaproteobacteria</taxon>
        <taxon>Aeromonadales</taxon>
        <taxon>Aeromonadaceae</taxon>
        <taxon>Aeromonas</taxon>
    </lineage>
</organism>
<reference evidence="4 8" key="4">
    <citation type="submission" date="2019-10" db="EMBL/GenBank/DDBJ databases">
        <authorList>
            <person name="Karimi E."/>
        </authorList>
    </citation>
    <scope>NUCLEOTIDE SEQUENCE [LARGE SCALE GENOMIC DNA]</scope>
    <source>
        <strain evidence="4">Aeromonas sp. 8C</strain>
    </source>
</reference>
<evidence type="ECO:0000313" key="4">
    <source>
        <dbReference type="EMBL" id="VXA81716.1"/>
    </source>
</evidence>
<dbReference type="OMA" id="DWHELED"/>
<dbReference type="Proteomes" id="UP000439123">
    <property type="component" value="Unassembled WGS sequence"/>
</dbReference>
<evidence type="ECO:0000313" key="8">
    <source>
        <dbReference type="Proteomes" id="UP000439123"/>
    </source>
</evidence>
<dbReference type="EMBL" id="CABWLC010000004">
    <property type="protein sequence ID" value="VXA81716.1"/>
    <property type="molecule type" value="Genomic_DNA"/>
</dbReference>
<proteinExistence type="predicted"/>
<protein>
    <submittedName>
        <fullName evidence="4">Uncharacterized protein</fullName>
    </submittedName>
</protein>
<dbReference type="RefSeq" id="WP_005338671.1">
    <property type="nucleotide sequence ID" value="NZ_AP027937.1"/>
</dbReference>
<gene>
    <name evidence="4" type="ORF">AERO8C_120213</name>
    <name evidence="2" type="ORF">D6R50_09620</name>
    <name evidence="1" type="ORF">DAA48_03105</name>
    <name evidence="3" type="ORF">E8Q35_05765</name>
</gene>
<reference evidence="1 5" key="1">
    <citation type="submission" date="2018-03" db="EMBL/GenBank/DDBJ databases">
        <title>Aeromonas veronii whole genome sequencing and analysis.</title>
        <authorList>
            <person name="Xie H."/>
            <person name="Liu T."/>
            <person name="Wang K."/>
        </authorList>
    </citation>
    <scope>NUCLEOTIDE SEQUENCE [LARGE SCALE GENOMIC DNA]</scope>
    <source>
        <strain evidence="1 5">XH.VA.1</strain>
    </source>
</reference>
<evidence type="ECO:0000313" key="3">
    <source>
        <dbReference type="EMBL" id="THJ46485.1"/>
    </source>
</evidence>
<evidence type="ECO:0000313" key="6">
    <source>
        <dbReference type="Proteomes" id="UP000281725"/>
    </source>
</evidence>
<dbReference type="Proteomes" id="UP000309618">
    <property type="component" value="Unassembled WGS sequence"/>
</dbReference>
<name>A0A142E7M8_AERVE</name>
<accession>A0A653KR74</accession>
<sequence>MTNTFSTDSLLFSKWTKESQHELTDRFYLVVACQRDAQGQLVQVVMQDINTLQEQEMDWHELEDPNHWHMGWN</sequence>
<evidence type="ECO:0000313" key="5">
    <source>
        <dbReference type="Proteomes" id="UP000241986"/>
    </source>
</evidence>
<dbReference type="Pfam" id="PF09493">
    <property type="entry name" value="DUF2389"/>
    <property type="match status" value="1"/>
</dbReference>
<dbReference type="AlphaFoldDB" id="A0A142E7M8"/>
<dbReference type="EMBL" id="RAWX01000002">
    <property type="protein sequence ID" value="RKJ89502.1"/>
    <property type="molecule type" value="Genomic_DNA"/>
</dbReference>
<dbReference type="Proteomes" id="UP000281725">
    <property type="component" value="Unassembled WGS sequence"/>
</dbReference>
<dbReference type="InterPro" id="IPR012663">
    <property type="entry name" value="CHP02450_Tryp"/>
</dbReference>
<evidence type="ECO:0000313" key="1">
    <source>
        <dbReference type="EMBL" id="PTH82374.1"/>
    </source>
</evidence>
<dbReference type="KEGG" id="avo:AMS64_18290"/>
<dbReference type="GeneID" id="60846924"/>
<evidence type="ECO:0000313" key="2">
    <source>
        <dbReference type="EMBL" id="RKJ89502.1"/>
    </source>
</evidence>
<dbReference type="EMBL" id="SSUX01000003">
    <property type="protein sequence ID" value="THJ46485.1"/>
    <property type="molecule type" value="Genomic_DNA"/>
</dbReference>
<dbReference type="EMBL" id="PZKL01000012">
    <property type="protein sequence ID" value="PTH82374.1"/>
    <property type="molecule type" value="Genomic_DNA"/>
</dbReference>
<reference evidence="2 6" key="2">
    <citation type="submission" date="2018-09" db="EMBL/GenBank/DDBJ databases">
        <title>Genome sequencing of Aeromonas veronii MS-17-88.</title>
        <authorList>
            <person name="Tekedar H.C."/>
            <person name="Arick M.A."/>
            <person name="Hsu C.-Y."/>
            <person name="Thrash A."/>
            <person name="Karsi A."/>
            <person name="Lawrence M.L."/>
            <person name="Abdelhamed H."/>
        </authorList>
    </citation>
    <scope>NUCLEOTIDE SEQUENCE [LARGE SCALE GENOMIC DNA]</scope>
    <source>
        <strain evidence="2 6">MS 17-88</strain>
    </source>
</reference>
<evidence type="ECO:0000313" key="7">
    <source>
        <dbReference type="Proteomes" id="UP000309618"/>
    </source>
</evidence>
<dbReference type="Proteomes" id="UP000241986">
    <property type="component" value="Unassembled WGS sequence"/>
</dbReference>
<reference evidence="3 7" key="3">
    <citation type="submission" date="2019-04" db="EMBL/GenBank/DDBJ databases">
        <title>Comparative genomics of Aeromonas veronii strains pathogenic to fish.</title>
        <authorList>
            <person name="Cascarano M.C."/>
            <person name="Smyrli M."/>
            <person name="Katharios P."/>
        </authorList>
    </citation>
    <scope>NUCLEOTIDE SEQUENCE [LARGE SCALE GENOMIC DNA]</scope>
    <source>
        <strain evidence="3 7">XU1</strain>
    </source>
</reference>
<accession>A0A142E7M8</accession>